<feature type="compositionally biased region" description="Polar residues" evidence="1">
    <location>
        <begin position="111"/>
        <end position="120"/>
    </location>
</feature>
<dbReference type="Proteomes" id="UP000077202">
    <property type="component" value="Unassembled WGS sequence"/>
</dbReference>
<dbReference type="SMART" id="SM00257">
    <property type="entry name" value="LysM"/>
    <property type="match status" value="1"/>
</dbReference>
<organism evidence="3 4">
    <name type="scientific">Marchantia polymorpha subsp. ruderalis</name>
    <dbReference type="NCBI Taxonomy" id="1480154"/>
    <lineage>
        <taxon>Eukaryota</taxon>
        <taxon>Viridiplantae</taxon>
        <taxon>Streptophyta</taxon>
        <taxon>Embryophyta</taxon>
        <taxon>Marchantiophyta</taxon>
        <taxon>Marchantiopsida</taxon>
        <taxon>Marchantiidae</taxon>
        <taxon>Marchantiales</taxon>
        <taxon>Marchantiaceae</taxon>
        <taxon>Marchantia</taxon>
    </lineage>
</organism>
<protein>
    <recommendedName>
        <fullName evidence="2">LysM domain-containing protein</fullName>
    </recommendedName>
</protein>
<dbReference type="PANTHER" id="PTHR20932">
    <property type="entry name" value="LYSM AND PUTATIVE PEPTIDOGLYCAN-BINDING DOMAIN-CONTAINING PROTEIN"/>
    <property type="match status" value="1"/>
</dbReference>
<evidence type="ECO:0000259" key="2">
    <source>
        <dbReference type="PROSITE" id="PS51782"/>
    </source>
</evidence>
<evidence type="ECO:0000256" key="1">
    <source>
        <dbReference type="SAM" id="MobiDB-lite"/>
    </source>
</evidence>
<sequence length="437" mass="46965">MGRGRENTSCTLRYKLSPLLLDDRLGESVASSGSMAGGHTRSSSCDSSISSSAGYIEHTVSRFDTLAGIAIKYGVEVADVKRMNGLVTDLQMFALKTLKIPLPGRHPPSSPNSLGFSSKHSTPRRGMHPNSAVKVSSSNRVQEKRPITSAMGLLRGYYGLSTSTTRHSDEGMEMAVYKSDSDYQSEDEPFSPQNRVPEAYPARSLPNSHHLQEAECGIGFDPFGVDGRSENDRLMNSKFCDPLSKFSRSTPLRPEIIAGDSGGISDIERSAERPVRRRGKAEGGTSLFTVPTVEVPVTPDLEKPSRIDVPLGKSSVLRPKIISRVPDFDEELSPPPRPVVVSPTNGLYTNNDTPSTGSVAARALSSTLLSGKAVEGLISKIRRSTSVPSIQDDRRSYKGDSSALFMMSSAASTQGGVISSVLEGFPGAVRRNKTALD</sequence>
<name>A0A176WU63_MARPO</name>
<dbReference type="CDD" id="cd00118">
    <property type="entry name" value="LysM"/>
    <property type="match status" value="1"/>
</dbReference>
<feature type="domain" description="LysM" evidence="2">
    <location>
        <begin position="56"/>
        <end position="100"/>
    </location>
</feature>
<evidence type="ECO:0000313" key="4">
    <source>
        <dbReference type="Proteomes" id="UP000077202"/>
    </source>
</evidence>
<dbReference type="PANTHER" id="PTHR20932:SF36">
    <property type="entry name" value="OS03G0110600 PROTEIN"/>
    <property type="match status" value="1"/>
</dbReference>
<dbReference type="InterPro" id="IPR036779">
    <property type="entry name" value="LysM_dom_sf"/>
</dbReference>
<accession>A0A176WU63</accession>
<reference evidence="3" key="1">
    <citation type="submission" date="2016-03" db="EMBL/GenBank/DDBJ databases">
        <title>Mechanisms controlling the formation of the plant cell surface in tip-growing cells are functionally conserved among land plants.</title>
        <authorList>
            <person name="Honkanen S."/>
            <person name="Jones V.A."/>
            <person name="Morieri G."/>
            <person name="Champion C."/>
            <person name="Hetherington A.J."/>
            <person name="Kelly S."/>
            <person name="Saint-Marcoux D."/>
            <person name="Proust H."/>
            <person name="Prescott H."/>
            <person name="Dolan L."/>
        </authorList>
    </citation>
    <scope>NUCLEOTIDE SEQUENCE [LARGE SCALE GENOMIC DNA]</scope>
    <source>
        <tissue evidence="3">Whole gametophyte</tissue>
    </source>
</reference>
<dbReference type="InterPro" id="IPR018392">
    <property type="entry name" value="LysM"/>
</dbReference>
<feature type="compositionally biased region" description="Polar residues" evidence="1">
    <location>
        <begin position="344"/>
        <end position="354"/>
    </location>
</feature>
<comment type="caution">
    <text evidence="3">The sequence shown here is derived from an EMBL/GenBank/DDBJ whole genome shotgun (WGS) entry which is preliminary data.</text>
</comment>
<keyword evidence="4" id="KW-1185">Reference proteome</keyword>
<feature type="region of interest" description="Disordered" evidence="1">
    <location>
        <begin position="102"/>
        <end position="142"/>
    </location>
</feature>
<dbReference type="PROSITE" id="PS51782">
    <property type="entry name" value="LYSM"/>
    <property type="match status" value="1"/>
</dbReference>
<dbReference type="Pfam" id="PF01476">
    <property type="entry name" value="LysM"/>
    <property type="match status" value="1"/>
</dbReference>
<gene>
    <name evidence="3" type="ORF">AXG93_4225s1260</name>
</gene>
<dbReference type="EMBL" id="LVLJ01000057">
    <property type="protein sequence ID" value="OAE35822.1"/>
    <property type="molecule type" value="Genomic_DNA"/>
</dbReference>
<evidence type="ECO:0000313" key="3">
    <source>
        <dbReference type="EMBL" id="OAE35822.1"/>
    </source>
</evidence>
<dbReference type="Gene3D" id="3.10.350.10">
    <property type="entry name" value="LysM domain"/>
    <property type="match status" value="1"/>
</dbReference>
<dbReference type="InterPro" id="IPR045030">
    <property type="entry name" value="LYSM1-4"/>
</dbReference>
<proteinExistence type="predicted"/>
<feature type="region of interest" description="Disordered" evidence="1">
    <location>
        <begin position="328"/>
        <end position="354"/>
    </location>
</feature>
<dbReference type="SUPFAM" id="SSF54106">
    <property type="entry name" value="LysM domain"/>
    <property type="match status" value="1"/>
</dbReference>
<dbReference type="AlphaFoldDB" id="A0A176WU63"/>